<keyword evidence="3" id="KW-0496">Mitochondrion</keyword>
<keyword evidence="2" id="KW-0809">Transit peptide</keyword>
<evidence type="ECO:0000313" key="5">
    <source>
        <dbReference type="Proteomes" id="UP000567885"/>
    </source>
</evidence>
<organism evidence="4 5">
    <name type="scientific">Fusarium heterosporum</name>
    <dbReference type="NCBI Taxonomy" id="42747"/>
    <lineage>
        <taxon>Eukaryota</taxon>
        <taxon>Fungi</taxon>
        <taxon>Dikarya</taxon>
        <taxon>Ascomycota</taxon>
        <taxon>Pezizomycotina</taxon>
        <taxon>Sordariomycetes</taxon>
        <taxon>Hypocreomycetidae</taxon>
        <taxon>Hypocreales</taxon>
        <taxon>Nectriaceae</taxon>
        <taxon>Fusarium</taxon>
        <taxon>Fusarium heterosporum species complex</taxon>
    </lineage>
</organism>
<dbReference type="InterPro" id="IPR024319">
    <property type="entry name" value="ATPase_expression_mit"/>
</dbReference>
<comment type="caution">
    <text evidence="4">The sequence shown here is derived from an EMBL/GenBank/DDBJ whole genome shotgun (WGS) entry which is preliminary data.</text>
</comment>
<dbReference type="AlphaFoldDB" id="A0A8H5WLD1"/>
<gene>
    <name evidence="4" type="ORF">FHETE_7192</name>
</gene>
<name>A0A8H5WLD1_FUSHE</name>
<dbReference type="EMBL" id="JAAGWQ010000136">
    <property type="protein sequence ID" value="KAF5664141.1"/>
    <property type="molecule type" value="Genomic_DNA"/>
</dbReference>
<evidence type="ECO:0000256" key="1">
    <source>
        <dbReference type="ARBA" id="ARBA00004173"/>
    </source>
</evidence>
<reference evidence="4 5" key="1">
    <citation type="submission" date="2020-05" db="EMBL/GenBank/DDBJ databases">
        <title>Identification and distribution of gene clusters putatively required for synthesis of sphingolipid metabolism inhibitors in phylogenetically diverse species of the filamentous fungus Fusarium.</title>
        <authorList>
            <person name="Kim H.-S."/>
            <person name="Busman M."/>
            <person name="Brown D.W."/>
            <person name="Divon H."/>
            <person name="Uhlig S."/>
            <person name="Proctor R.H."/>
        </authorList>
    </citation>
    <scope>NUCLEOTIDE SEQUENCE [LARGE SCALE GENOMIC DNA]</scope>
    <source>
        <strain evidence="4 5">NRRL 20693</strain>
    </source>
</reference>
<evidence type="ECO:0000256" key="2">
    <source>
        <dbReference type="ARBA" id="ARBA00022946"/>
    </source>
</evidence>
<keyword evidence="5" id="KW-1185">Reference proteome</keyword>
<dbReference type="OrthoDB" id="185373at2759"/>
<dbReference type="Proteomes" id="UP000567885">
    <property type="component" value="Unassembled WGS sequence"/>
</dbReference>
<dbReference type="Pfam" id="PF12921">
    <property type="entry name" value="ATP13"/>
    <property type="match status" value="1"/>
</dbReference>
<accession>A0A8H5WLD1</accession>
<evidence type="ECO:0000256" key="3">
    <source>
        <dbReference type="ARBA" id="ARBA00023128"/>
    </source>
</evidence>
<dbReference type="GO" id="GO:0005739">
    <property type="term" value="C:mitochondrion"/>
    <property type="evidence" value="ECO:0007669"/>
    <property type="project" value="UniProtKB-SubCell"/>
</dbReference>
<comment type="subcellular location">
    <subcellularLocation>
        <location evidence="1">Mitochondrion</location>
    </subcellularLocation>
</comment>
<sequence>MSFNDENPQVIQAAYQELIELPTTTFSAILRALDPIENRELDVAHGIKISVGEMQLTNARHLVDKFGVRHQHRFVLSALGALLKARREAGCPRIIHDYEVLIRFAGACGDINEAVFWFGSITRDGLQPKRTTATWNEFLKARYHMNPVYYQYDRQRVLQTSRDAYRIFSLSELKNIWRMESLRYSKNALLKFPVNRQRHRLWASNFLWMRQKTGFQSYFGHWRRSKDIGVLLNEEMLCNALIGFARSGSLAHIRGIVLKRGFGIGLVENKDEGTFSIGGRKLFRQGSPRAPTARLLNAIVEGIGGMSRIRLAFDLLIHVSNIYRIKIPHETWSNLFNWAYVCSSKSNRSQRQFMKSPRSAVVDHRLVTEIWDTMISEPYNVQPTFEDHITYIKLLIFRKRFTAALDMLRDHAVPYYRRLEEEHQQIVFSETLQEVAGISHQRLRIETRKENAWYHIQLCLQKFLKTASGDSTRRKSKFPVIVIPNLITEFSEFFSKQMHYRTSQGYVCLERSLETRRFYWNKRHRTTLPQLRGGFEVKMLEIRGRIEEEPSLEERMQNWPRAPEMKILEYRRSPRARIGVSGPAPESTDVNARGWWKQLENELMR</sequence>
<evidence type="ECO:0000313" key="4">
    <source>
        <dbReference type="EMBL" id="KAF5664141.1"/>
    </source>
</evidence>
<protein>
    <submittedName>
        <fullName evidence="4">Uncharacterized protein</fullName>
    </submittedName>
</protein>
<proteinExistence type="predicted"/>